<feature type="domain" description="PPM-type phosphatase" evidence="1">
    <location>
        <begin position="250"/>
        <end position="460"/>
    </location>
</feature>
<keyword evidence="3" id="KW-1185">Reference proteome</keyword>
<dbReference type="NCBIfam" id="TIGR03373">
    <property type="entry name" value="VI_minor_4"/>
    <property type="match status" value="1"/>
</dbReference>
<dbReference type="InterPro" id="IPR038225">
    <property type="entry name" value="TagF_sf"/>
</dbReference>
<dbReference type="Proteomes" id="UP000432089">
    <property type="component" value="Unassembled WGS sequence"/>
</dbReference>
<dbReference type="InterPro" id="IPR017748">
    <property type="entry name" value="TagF"/>
</dbReference>
<gene>
    <name evidence="2" type="primary">tagF</name>
    <name evidence="2" type="ORF">F6X38_08610</name>
</gene>
<reference evidence="2 3" key="1">
    <citation type="submission" date="2019-09" db="EMBL/GenBank/DDBJ databases">
        <title>YIM 132180 draft genome.</title>
        <authorList>
            <person name="Zhang K."/>
        </authorList>
    </citation>
    <scope>NUCLEOTIDE SEQUENCE [LARGE SCALE GENOMIC DNA]</scope>
    <source>
        <strain evidence="2 3">YIM 132180</strain>
    </source>
</reference>
<dbReference type="EMBL" id="VZDO01000005">
    <property type="protein sequence ID" value="KAB0680233.1"/>
    <property type="molecule type" value="Genomic_DNA"/>
</dbReference>
<evidence type="ECO:0000313" key="3">
    <source>
        <dbReference type="Proteomes" id="UP000432089"/>
    </source>
</evidence>
<dbReference type="SMART" id="SM00331">
    <property type="entry name" value="PP2C_SIG"/>
    <property type="match status" value="1"/>
</dbReference>
<dbReference type="AlphaFoldDB" id="A0A7V7TWP7"/>
<organism evidence="2 3">
    <name type="scientific">Plantimonas leprariae</name>
    <dbReference type="NCBI Taxonomy" id="2615207"/>
    <lineage>
        <taxon>Bacteria</taxon>
        <taxon>Pseudomonadati</taxon>
        <taxon>Pseudomonadota</taxon>
        <taxon>Alphaproteobacteria</taxon>
        <taxon>Hyphomicrobiales</taxon>
        <taxon>Aurantimonadaceae</taxon>
        <taxon>Plantimonas</taxon>
    </lineage>
</organism>
<dbReference type="SMART" id="SM00332">
    <property type="entry name" value="PP2Cc"/>
    <property type="match status" value="1"/>
</dbReference>
<dbReference type="Gene3D" id="3.40.1730.10">
    <property type="entry name" value="pa0076 domain"/>
    <property type="match status" value="1"/>
</dbReference>
<dbReference type="RefSeq" id="WP_150969306.1">
    <property type="nucleotide sequence ID" value="NZ_VZDO01000005.1"/>
</dbReference>
<dbReference type="SUPFAM" id="SSF81606">
    <property type="entry name" value="PP2C-like"/>
    <property type="match status" value="1"/>
</dbReference>
<sequence length="468" mass="49451">MGLVQRIAAKETGVEAGYFGKVSTEGDFVSDGLSRTLRDRLDRWLQQVIAESRRTLGEEWTERFDRMPARCFALGPAITGGAALRGVMVPSRDRVGRRFPLIALARLDRYRGTLAELCAADGWYAAAAATVGSAGRDGAALGRVRETLEGLPPQMPAVGLRLFRRADPDHARSCWWRLGDGGERLVVDDLPGATDFTAMLGAPRPPPERRVVPPRSAVPLPARQVVPAAPVVRPRPVQASPERAVLAVSASGATHPGTRWRINADAVGRLDRPRILALADGIGDGAEAAAAARLVVERLDRLAAPDTPGEALQVVKGALGHADALMRAGRAASSDEGSGTGVVALVTGANRFAVVWAGDARAYLLRDGTMRLLTRDHVEVGLRRRLSRHVGGPGQFHPDTIEEAAAHGDRLLLCTRSLVQTLGERAVAEALIAGAAAARLIEDALIGGVSENVSAVVADVRLPADASG</sequence>
<dbReference type="Pfam" id="PF09867">
    <property type="entry name" value="TagF_N"/>
    <property type="match status" value="1"/>
</dbReference>
<dbReference type="PROSITE" id="PS51746">
    <property type="entry name" value="PPM_2"/>
    <property type="match status" value="1"/>
</dbReference>
<dbReference type="InterPro" id="IPR036457">
    <property type="entry name" value="PPM-type-like_dom_sf"/>
</dbReference>
<dbReference type="InterPro" id="IPR001932">
    <property type="entry name" value="PPM-type_phosphatase-like_dom"/>
</dbReference>
<evidence type="ECO:0000313" key="2">
    <source>
        <dbReference type="EMBL" id="KAB0680233.1"/>
    </source>
</evidence>
<comment type="caution">
    <text evidence="2">The sequence shown here is derived from an EMBL/GenBank/DDBJ whole genome shotgun (WGS) entry which is preliminary data.</text>
</comment>
<name>A0A7V7TWP7_9HYPH</name>
<protein>
    <submittedName>
        <fullName evidence="2">Type VI secretion system-associated protein TagF</fullName>
    </submittedName>
</protein>
<accession>A0A7V7TWP7</accession>
<evidence type="ECO:0000259" key="1">
    <source>
        <dbReference type="PROSITE" id="PS51746"/>
    </source>
</evidence>
<dbReference type="Pfam" id="PF00481">
    <property type="entry name" value="PP2C"/>
    <property type="match status" value="1"/>
</dbReference>
<proteinExistence type="predicted"/>
<dbReference type="Gene3D" id="3.60.40.10">
    <property type="entry name" value="PPM-type phosphatase domain"/>
    <property type="match status" value="1"/>
</dbReference>